<evidence type="ECO:0000256" key="1">
    <source>
        <dbReference type="ARBA" id="ARBA00001968"/>
    </source>
</evidence>
<dbReference type="InterPro" id="IPR042226">
    <property type="entry name" value="eFR1_2_sf"/>
</dbReference>
<dbReference type="SUPFAM" id="SSF159065">
    <property type="entry name" value="Dom34/Pelota N-terminal domain-like"/>
    <property type="match status" value="1"/>
</dbReference>
<dbReference type="SMART" id="SM01194">
    <property type="entry name" value="eRF1_1"/>
    <property type="match status" value="1"/>
</dbReference>
<dbReference type="SUPFAM" id="SSF53137">
    <property type="entry name" value="Translational machinery components"/>
    <property type="match status" value="1"/>
</dbReference>
<keyword evidence="7 9" id="KW-0255">Endonuclease</keyword>
<keyword evidence="6 9" id="KW-0479">Metal-binding</keyword>
<dbReference type="GO" id="GO:0070481">
    <property type="term" value="P:nuclear-transcribed mRNA catabolic process, non-stop decay"/>
    <property type="evidence" value="ECO:0007669"/>
    <property type="project" value="InterPro"/>
</dbReference>
<dbReference type="InterPro" id="IPR038069">
    <property type="entry name" value="Pelota/DOM34_N"/>
</dbReference>
<dbReference type="InterPro" id="IPR005140">
    <property type="entry name" value="eRF1_Pelota-like_N"/>
</dbReference>
<name>A0A444L729_METS7</name>
<dbReference type="InterPro" id="IPR005142">
    <property type="entry name" value="eRF1_3"/>
</dbReference>
<dbReference type="Pfam" id="PF03465">
    <property type="entry name" value="eRF1_3"/>
    <property type="match status" value="1"/>
</dbReference>
<dbReference type="Gene3D" id="3.30.1330.30">
    <property type="match status" value="1"/>
</dbReference>
<dbReference type="GO" id="GO:0032790">
    <property type="term" value="P:ribosome disassembly"/>
    <property type="evidence" value="ECO:0007669"/>
    <property type="project" value="TreeGrafter"/>
</dbReference>
<dbReference type="InterPro" id="IPR023521">
    <property type="entry name" value="Pelota_arc"/>
</dbReference>
<dbReference type="PANTHER" id="PTHR10853:SF0">
    <property type="entry name" value="PROTEIN PELOTA HOMOLOG"/>
    <property type="match status" value="1"/>
</dbReference>
<evidence type="ECO:0000256" key="5">
    <source>
        <dbReference type="ARBA" id="ARBA00022722"/>
    </source>
</evidence>
<comment type="caution">
    <text evidence="11">The sequence shown here is derived from an EMBL/GenBank/DDBJ whole genome shotgun (WGS) entry which is preliminary data.</text>
</comment>
<keyword evidence="5 9" id="KW-0540">Nuclease</keyword>
<evidence type="ECO:0000313" key="11">
    <source>
        <dbReference type="EMBL" id="RWX73367.1"/>
    </source>
</evidence>
<dbReference type="GO" id="GO:0070651">
    <property type="term" value="P:nonfunctional rRNA decay"/>
    <property type="evidence" value="ECO:0007669"/>
    <property type="project" value="TreeGrafter"/>
</dbReference>
<accession>A0A444L729</accession>
<dbReference type="HAMAP" id="MF_01853">
    <property type="entry name" value="PelO"/>
    <property type="match status" value="1"/>
</dbReference>
<dbReference type="GO" id="GO:0046872">
    <property type="term" value="F:metal ion binding"/>
    <property type="evidence" value="ECO:0007669"/>
    <property type="project" value="UniProtKB-UniRule"/>
</dbReference>
<dbReference type="Pfam" id="PF03464">
    <property type="entry name" value="eRF1_2"/>
    <property type="match status" value="1"/>
</dbReference>
<proteinExistence type="inferred from homology"/>
<evidence type="ECO:0000259" key="10">
    <source>
        <dbReference type="SMART" id="SM01194"/>
    </source>
</evidence>
<organism evidence="11 12">
    <name type="scientific">Methanosuratincola subterraneus</name>
    <dbReference type="NCBI Taxonomy" id="2593994"/>
    <lineage>
        <taxon>Archaea</taxon>
        <taxon>Thermoproteota</taxon>
        <taxon>Methanosuratincolia</taxon>
        <taxon>Candidatus Methanomethylicales</taxon>
        <taxon>Candidatus Methanomethylicaceae</taxon>
        <taxon>Candidatus Methanosuratincola (ex Vanwonterghem et al. 2016)</taxon>
    </lineage>
</organism>
<evidence type="ECO:0000256" key="6">
    <source>
        <dbReference type="ARBA" id="ARBA00022723"/>
    </source>
</evidence>
<dbReference type="GO" id="GO:0071025">
    <property type="term" value="P:RNA surveillance"/>
    <property type="evidence" value="ECO:0007669"/>
    <property type="project" value="InterPro"/>
</dbReference>
<comment type="subunit">
    <text evidence="9">Monomer.</text>
</comment>
<comment type="function">
    <text evidence="9">May function in recognizing stalled ribosomes, interact with stem-loop structures in stalled mRNA molecules, and effect endonucleolytic cleavage of the mRNA. May play a role in the release non-functional ribosomes and degradation of damaged mRNAs. Has endoribonuclease activity.</text>
</comment>
<comment type="domain">
    <text evidence="9">The N-terminal domain has the RNA-binding Sm fold. It harbors the endoribonuclease activity.</text>
</comment>
<comment type="subcellular location">
    <subcellularLocation>
        <location evidence="2 9">Cytoplasm</location>
    </subcellularLocation>
</comment>
<dbReference type="InterPro" id="IPR029064">
    <property type="entry name" value="Ribosomal_eL30-like_sf"/>
</dbReference>
<dbReference type="Proteomes" id="UP000288215">
    <property type="component" value="Unassembled WGS sequence"/>
</dbReference>
<dbReference type="GO" id="GO:0070966">
    <property type="term" value="P:nuclear-transcribed mRNA catabolic process, no-go decay"/>
    <property type="evidence" value="ECO:0007669"/>
    <property type="project" value="InterPro"/>
</dbReference>
<dbReference type="GO" id="GO:0016787">
    <property type="term" value="F:hydrolase activity"/>
    <property type="evidence" value="ECO:0007669"/>
    <property type="project" value="UniProtKB-KW"/>
</dbReference>
<dbReference type="PANTHER" id="PTHR10853">
    <property type="entry name" value="PELOTA"/>
    <property type="match status" value="1"/>
</dbReference>
<dbReference type="EC" id="3.1.-.-" evidence="9"/>
<evidence type="ECO:0000313" key="12">
    <source>
        <dbReference type="Proteomes" id="UP000288215"/>
    </source>
</evidence>
<dbReference type="Gene3D" id="3.30.420.60">
    <property type="entry name" value="eRF1 domain 2"/>
    <property type="match status" value="1"/>
</dbReference>
<dbReference type="InterPro" id="IPR005141">
    <property type="entry name" value="eRF1_2"/>
</dbReference>
<comment type="similarity">
    <text evidence="3 9">Belongs to the eukaryotic release factor 1 family. Pelota subfamily.</text>
</comment>
<evidence type="ECO:0000256" key="2">
    <source>
        <dbReference type="ARBA" id="ARBA00004496"/>
    </source>
</evidence>
<sequence length="356" mass="40457">MRVIELDKKKRYVELEVEDEDDLWHLYNMIEMGDQICGNTTREIKVTRGDQEERVGRRRVFLCIVVEDTGIQSFTGKLRVRGKIVSAPEDMNILGSYHSFALSPRDRVTLVKENWTSFFEERLDRAVKKSRPKVIVVTLDDQEATIYIIKDYEVHEVVSIASNIPGKYLETADRGSLRSKYFNSIEEELMRTVKDGTYTIVLAGPGFTKNEFGKYLKDKHRALNIFEESTSSVGAPGVREVMSRGTLSKILEDTLIVRDSRLVDELLSRLSKDPRLVAYGFGEVEKSVNAGAVETLLVSDRLIKTVSLNEKKKLEELCKNAEKYGGRVFFIGSEHEKGSQLYNLGGVAALLRFQVN</sequence>
<comment type="cofactor">
    <cofactor evidence="1 9">
        <name>a divalent metal cation</name>
        <dbReference type="ChEBI" id="CHEBI:60240"/>
    </cofactor>
</comment>
<evidence type="ECO:0000256" key="4">
    <source>
        <dbReference type="ARBA" id="ARBA00022490"/>
    </source>
</evidence>
<dbReference type="Gene3D" id="2.30.30.870">
    <property type="entry name" value="Pelota, domain A"/>
    <property type="match status" value="1"/>
</dbReference>
<gene>
    <name evidence="9" type="primary">pelA</name>
    <name evidence="11" type="ORF">Metus_1341</name>
</gene>
<evidence type="ECO:0000256" key="3">
    <source>
        <dbReference type="ARBA" id="ARBA00009504"/>
    </source>
</evidence>
<feature type="domain" description="eRF1/Pelota-like N-terminal" evidence="10">
    <location>
        <begin position="1"/>
        <end position="128"/>
    </location>
</feature>
<dbReference type="GO" id="GO:0005737">
    <property type="term" value="C:cytoplasm"/>
    <property type="evidence" value="ECO:0007669"/>
    <property type="project" value="UniProtKB-SubCell"/>
</dbReference>
<dbReference type="Pfam" id="PF26356">
    <property type="entry name" value="Pelota_N"/>
    <property type="match status" value="1"/>
</dbReference>
<evidence type="ECO:0000256" key="7">
    <source>
        <dbReference type="ARBA" id="ARBA00022759"/>
    </source>
</evidence>
<dbReference type="GO" id="GO:0004519">
    <property type="term" value="F:endonuclease activity"/>
    <property type="evidence" value="ECO:0007669"/>
    <property type="project" value="UniProtKB-UniRule"/>
</dbReference>
<evidence type="ECO:0000256" key="9">
    <source>
        <dbReference type="HAMAP-Rule" id="MF_01853"/>
    </source>
</evidence>
<protein>
    <recommendedName>
        <fullName evidence="9">Protein pelota homolog</fullName>
        <ecNumber evidence="9">3.1.-.-</ecNumber>
    </recommendedName>
</protein>
<evidence type="ECO:0000256" key="8">
    <source>
        <dbReference type="ARBA" id="ARBA00022801"/>
    </source>
</evidence>
<dbReference type="EMBL" id="RXGA01000003">
    <property type="protein sequence ID" value="RWX73367.1"/>
    <property type="molecule type" value="Genomic_DNA"/>
</dbReference>
<dbReference type="AlphaFoldDB" id="A0A444L729"/>
<dbReference type="SUPFAM" id="SSF55315">
    <property type="entry name" value="L30e-like"/>
    <property type="match status" value="1"/>
</dbReference>
<reference evidence="11 12" key="1">
    <citation type="submission" date="2018-12" db="EMBL/GenBank/DDBJ databases">
        <title>The complete genome of the methanogenic archaea of the candidate phylum Verstraetearchaeota, obtained from the metagenome of underground thermal water.</title>
        <authorList>
            <person name="Kadnikov V.V."/>
            <person name="Mardanov A.V."/>
            <person name="Beletsky A.V."/>
            <person name="Karnachuk O.V."/>
            <person name="Ravin N.V."/>
        </authorList>
    </citation>
    <scope>NUCLEOTIDE SEQUENCE [LARGE SCALE GENOMIC DNA]</scope>
    <source>
        <strain evidence="11">Ch88</strain>
    </source>
</reference>
<dbReference type="InterPro" id="IPR004405">
    <property type="entry name" value="TF_pelota"/>
</dbReference>
<dbReference type="NCBIfam" id="TIGR00111">
    <property type="entry name" value="pelota"/>
    <property type="match status" value="1"/>
</dbReference>
<dbReference type="InterPro" id="IPR058547">
    <property type="entry name" value="Pelota_N"/>
</dbReference>
<keyword evidence="8 9" id="KW-0378">Hydrolase</keyword>
<keyword evidence="4 9" id="KW-0963">Cytoplasm</keyword>